<dbReference type="PANTHER" id="PTHR35569:SF8">
    <property type="entry name" value="HYDRATASE, PUTATIVE (AFU_ORTHOLOGUE AFUA_7G06270)-RELATED"/>
    <property type="match status" value="1"/>
</dbReference>
<dbReference type="InterPro" id="IPR006674">
    <property type="entry name" value="HD_domain"/>
</dbReference>
<accession>A0A086SXQ9</accession>
<dbReference type="OrthoDB" id="409121at2759"/>
<name>A0A086SXQ9_HAPC1</name>
<evidence type="ECO:0000259" key="1">
    <source>
        <dbReference type="PROSITE" id="PS51831"/>
    </source>
</evidence>
<dbReference type="HOGENOM" id="CLU_079935_0_0_1"/>
<evidence type="ECO:0000313" key="3">
    <source>
        <dbReference type="Proteomes" id="UP000029964"/>
    </source>
</evidence>
<organism evidence="2 3">
    <name type="scientific">Hapsidospora chrysogenum (strain ATCC 11550 / CBS 779.69 / DSM 880 / IAM 14645 / JCM 23072 / IMI 49137)</name>
    <name type="common">Acremonium chrysogenum</name>
    <dbReference type="NCBI Taxonomy" id="857340"/>
    <lineage>
        <taxon>Eukaryota</taxon>
        <taxon>Fungi</taxon>
        <taxon>Dikarya</taxon>
        <taxon>Ascomycota</taxon>
        <taxon>Pezizomycotina</taxon>
        <taxon>Sordariomycetes</taxon>
        <taxon>Hypocreomycetidae</taxon>
        <taxon>Hypocreales</taxon>
        <taxon>Bionectriaceae</taxon>
        <taxon>Hapsidospora</taxon>
    </lineage>
</organism>
<feature type="domain" description="HD" evidence="1">
    <location>
        <begin position="60"/>
        <end position="174"/>
    </location>
</feature>
<keyword evidence="3" id="KW-1185">Reference proteome</keyword>
<dbReference type="PANTHER" id="PTHR35569">
    <property type="entry name" value="CYANAMIDE HYDRATASE DDI2-RELATED"/>
    <property type="match status" value="1"/>
</dbReference>
<sequence>MGDQVASNGWTAVPVDASKIFRDGAFRKPDPILTNSIEFPSDPLVLEVQAYAKDHLPWETYNHSMRVFYFGKAGMAILKQQFPEHANTFSPSTLALTALLHDIGVTKENLAATHMSFEFYGGIKALNLLQTLGGGRDQAEAVCEAIIRHQDLGTDGTITLLGQVIQLATIYDNVSSYPTIPGFDKIIHEKTREDVIRAFPRTGWLACFSKVLKEEERLKPWCHTTHIPDFEKHVLSNQLMRPYE</sequence>
<dbReference type="EMBL" id="JPKY01000111">
    <property type="protein sequence ID" value="KFH41891.1"/>
    <property type="molecule type" value="Genomic_DNA"/>
</dbReference>
<evidence type="ECO:0000313" key="2">
    <source>
        <dbReference type="EMBL" id="KFH41891.1"/>
    </source>
</evidence>
<dbReference type="SUPFAM" id="SSF109604">
    <property type="entry name" value="HD-domain/PDEase-like"/>
    <property type="match status" value="1"/>
</dbReference>
<dbReference type="Proteomes" id="UP000029964">
    <property type="component" value="Unassembled WGS sequence"/>
</dbReference>
<comment type="caution">
    <text evidence="2">The sequence shown here is derived from an EMBL/GenBank/DDBJ whole genome shotgun (WGS) entry which is preliminary data.</text>
</comment>
<dbReference type="InterPro" id="IPR003607">
    <property type="entry name" value="HD/PDEase_dom"/>
</dbReference>
<reference evidence="3" key="1">
    <citation type="journal article" date="2014" name="Genome Announc.">
        <title>Genome sequence and annotation of Acremonium chrysogenum, producer of the beta-lactam antibiotic cephalosporin C.</title>
        <authorList>
            <person name="Terfehr D."/>
            <person name="Dahlmann T.A."/>
            <person name="Specht T."/>
            <person name="Zadra I."/>
            <person name="Kuernsteiner H."/>
            <person name="Kueck U."/>
        </authorList>
    </citation>
    <scope>NUCLEOTIDE SEQUENCE [LARGE SCALE GENOMIC DNA]</scope>
    <source>
        <strain evidence="3">ATCC 11550 / CBS 779.69 / DSM 880 / IAM 14645 / JCM 23072 / IMI 49137</strain>
    </source>
</reference>
<dbReference type="NCBIfam" id="TIGR03401">
    <property type="entry name" value="cyanamide_fam"/>
    <property type="match status" value="1"/>
</dbReference>
<protein>
    <submittedName>
        <fullName evidence="2">Cyanamide hydratase-like protein</fullName>
    </submittedName>
</protein>
<dbReference type="InterPro" id="IPR017771">
    <property type="entry name" value="Cyanamide_hydratase_HD"/>
</dbReference>
<dbReference type="PROSITE" id="PS51831">
    <property type="entry name" value="HD"/>
    <property type="match status" value="1"/>
</dbReference>
<gene>
    <name evidence="2" type="ORF">ACRE_073840</name>
</gene>
<dbReference type="FunFam" id="1.10.3210.10:FF:000038">
    <property type="entry name" value="Cyanamide hydratase, putative"/>
    <property type="match status" value="1"/>
</dbReference>
<proteinExistence type="predicted"/>
<dbReference type="CDD" id="cd00077">
    <property type="entry name" value="HDc"/>
    <property type="match status" value="1"/>
</dbReference>
<dbReference type="AlphaFoldDB" id="A0A086SXQ9"/>
<dbReference type="Gene3D" id="1.10.3210.10">
    <property type="entry name" value="Hypothetical protein af1432"/>
    <property type="match status" value="1"/>
</dbReference>